<comment type="caution">
    <text evidence="1">The sequence shown here is derived from an EMBL/GenBank/DDBJ whole genome shotgun (WGS) entry which is preliminary data.</text>
</comment>
<sequence>MPLIIDGEQIKNAPTLDSFVKSFPQFKDSSDQLLKQNVQEVNPHGLLYVGQREVAGTYPGDDVISILGSEDATTCHLMVLRHTGSGAAALAHFDGSSIAEGLETMISIVADLTEDMSSGRLEAHLVGGFLDVSKNSHEVSDKVLEALCKSPYELNLVTACITHYNTVYHNSIPFPVIYGVAFDVRNGQLYRATFVDKGPDMAIRSARLYTGGKENLKIYDPQTHKLKIGPFHYGRLPNVDIFLSLPGSQIRQFLSTSPEQEPESFVESVRATLIQLRDFPRPLQTVFKGGKSRIYSKDKSTGKWIMQPS</sequence>
<gene>
    <name evidence="1" type="ORF">PoB_000479500</name>
</gene>
<protein>
    <submittedName>
        <fullName evidence="1">Protein n-terminal asparagine amidohydrolase-like</fullName>
    </submittedName>
</protein>
<dbReference type="PANTHER" id="PTHR12498">
    <property type="entry name" value="N-TERMINAL ASPARAGINE AMIDOHYDROLASE"/>
    <property type="match status" value="1"/>
</dbReference>
<dbReference type="AlphaFoldDB" id="A0AAV3Y5C8"/>
<proteinExistence type="predicted"/>
<name>A0AAV3Y5C8_9GAST</name>
<dbReference type="PANTHER" id="PTHR12498:SF0">
    <property type="entry name" value="PROTEIN N-TERMINAL ASPARAGINE AMIDOHYDROLASE"/>
    <property type="match status" value="1"/>
</dbReference>
<reference evidence="1 2" key="1">
    <citation type="journal article" date="2021" name="Elife">
        <title>Chloroplast acquisition without the gene transfer in kleptoplastic sea slugs, Plakobranchus ocellatus.</title>
        <authorList>
            <person name="Maeda T."/>
            <person name="Takahashi S."/>
            <person name="Yoshida T."/>
            <person name="Shimamura S."/>
            <person name="Takaki Y."/>
            <person name="Nagai Y."/>
            <person name="Toyoda A."/>
            <person name="Suzuki Y."/>
            <person name="Arimoto A."/>
            <person name="Ishii H."/>
            <person name="Satoh N."/>
            <person name="Nishiyama T."/>
            <person name="Hasebe M."/>
            <person name="Maruyama T."/>
            <person name="Minagawa J."/>
            <person name="Obokata J."/>
            <person name="Shigenobu S."/>
        </authorList>
    </citation>
    <scope>NUCLEOTIDE SEQUENCE [LARGE SCALE GENOMIC DNA]</scope>
</reference>
<dbReference type="GO" id="GO:0005634">
    <property type="term" value="C:nucleus"/>
    <property type="evidence" value="ECO:0007669"/>
    <property type="project" value="TreeGrafter"/>
</dbReference>
<dbReference type="InterPro" id="IPR026750">
    <property type="entry name" value="NTAN1"/>
</dbReference>
<organism evidence="1 2">
    <name type="scientific">Plakobranchus ocellatus</name>
    <dbReference type="NCBI Taxonomy" id="259542"/>
    <lineage>
        <taxon>Eukaryota</taxon>
        <taxon>Metazoa</taxon>
        <taxon>Spiralia</taxon>
        <taxon>Lophotrochozoa</taxon>
        <taxon>Mollusca</taxon>
        <taxon>Gastropoda</taxon>
        <taxon>Heterobranchia</taxon>
        <taxon>Euthyneura</taxon>
        <taxon>Panpulmonata</taxon>
        <taxon>Sacoglossa</taxon>
        <taxon>Placobranchoidea</taxon>
        <taxon>Plakobranchidae</taxon>
        <taxon>Plakobranchus</taxon>
    </lineage>
</organism>
<accession>A0AAV3Y5C8</accession>
<dbReference type="EMBL" id="BLXT01000588">
    <property type="protein sequence ID" value="GFN78289.1"/>
    <property type="molecule type" value="Genomic_DNA"/>
</dbReference>
<dbReference type="Pfam" id="PF14736">
    <property type="entry name" value="N_Asn_amidohyd"/>
    <property type="match status" value="1"/>
</dbReference>
<evidence type="ECO:0000313" key="2">
    <source>
        <dbReference type="Proteomes" id="UP000735302"/>
    </source>
</evidence>
<evidence type="ECO:0000313" key="1">
    <source>
        <dbReference type="EMBL" id="GFN78289.1"/>
    </source>
</evidence>
<dbReference type="GO" id="GO:0006511">
    <property type="term" value="P:ubiquitin-dependent protein catabolic process"/>
    <property type="evidence" value="ECO:0007669"/>
    <property type="project" value="TreeGrafter"/>
</dbReference>
<dbReference type="GO" id="GO:0008418">
    <property type="term" value="F:protein-N-terminal asparagine amidohydrolase activity"/>
    <property type="evidence" value="ECO:0007669"/>
    <property type="project" value="InterPro"/>
</dbReference>
<keyword evidence="2" id="KW-1185">Reference proteome</keyword>
<dbReference type="Proteomes" id="UP000735302">
    <property type="component" value="Unassembled WGS sequence"/>
</dbReference>